<reference evidence="1 2" key="1">
    <citation type="journal article" date="2019" name="Nat. Plants">
        <title>Genome sequencing of Musa balbisiana reveals subgenome evolution and function divergence in polyploid bananas.</title>
        <authorList>
            <person name="Yao X."/>
        </authorList>
    </citation>
    <scope>NUCLEOTIDE SEQUENCE [LARGE SCALE GENOMIC DNA]</scope>
    <source>
        <strain evidence="2">cv. DH-PKW</strain>
        <tissue evidence="1">Leaves</tissue>
    </source>
</reference>
<evidence type="ECO:0000313" key="2">
    <source>
        <dbReference type="Proteomes" id="UP000317650"/>
    </source>
</evidence>
<dbReference type="Proteomes" id="UP000317650">
    <property type="component" value="Chromosome 10"/>
</dbReference>
<sequence length="352" mass="39845">MKRSSNSVNSFFSFLAHGIDDLDESLTSNTFMSLQFLQRAVALLRSLHSRLTNLVQKLHLPVGERWLDEYMDESSRLLDVCHVIKLGVSGIENYCSAAADMISSLDEWRHNPSPHLARQVMRAVSICRREAMGLEEENRVLVETRIEPMSLRFDDRLSMESRYNGFNGFRGVLYALRNASSLLLLILLWGSVSCCPELAVTDGSLFFGSELMVSMASLQQRVVGEVEGLDGRSGILMLEFRQARAATEELRDELETAGAMRCGPEIAGGSLKEKVEELKGWFGMLRSGTENLVGQMDDFFDEIVEGRSKLLHLCSHSLLRPINVTDKLQNRMFDVMLMYVRVFWYIHALNSM</sequence>
<name>A0A4S8IZ88_MUSBA</name>
<comment type="caution">
    <text evidence="1">The sequence shown here is derived from an EMBL/GenBank/DDBJ whole genome shotgun (WGS) entry which is preliminary data.</text>
</comment>
<evidence type="ECO:0000313" key="1">
    <source>
        <dbReference type="EMBL" id="THU54270.1"/>
    </source>
</evidence>
<dbReference type="AlphaFoldDB" id="A0A4S8IZ88"/>
<keyword evidence="2" id="KW-1185">Reference proteome</keyword>
<organism evidence="1 2">
    <name type="scientific">Musa balbisiana</name>
    <name type="common">Banana</name>
    <dbReference type="NCBI Taxonomy" id="52838"/>
    <lineage>
        <taxon>Eukaryota</taxon>
        <taxon>Viridiplantae</taxon>
        <taxon>Streptophyta</taxon>
        <taxon>Embryophyta</taxon>
        <taxon>Tracheophyta</taxon>
        <taxon>Spermatophyta</taxon>
        <taxon>Magnoliopsida</taxon>
        <taxon>Liliopsida</taxon>
        <taxon>Zingiberales</taxon>
        <taxon>Musaceae</taxon>
        <taxon>Musa</taxon>
    </lineage>
</organism>
<proteinExistence type="predicted"/>
<dbReference type="PANTHER" id="PTHR31509">
    <property type="entry name" value="BPS1-LIKE PROTEIN"/>
    <property type="match status" value="1"/>
</dbReference>
<protein>
    <submittedName>
        <fullName evidence="1">Uncharacterized protein</fullName>
    </submittedName>
</protein>
<gene>
    <name evidence="1" type="ORF">C4D60_Mb10t23270</name>
</gene>
<accession>A0A4S8IZ88</accession>
<dbReference type="EMBL" id="PYDT01000008">
    <property type="protein sequence ID" value="THU54270.1"/>
    <property type="molecule type" value="Genomic_DNA"/>
</dbReference>